<evidence type="ECO:0000256" key="2">
    <source>
        <dbReference type="ARBA" id="ARBA00022692"/>
    </source>
</evidence>
<evidence type="ECO:0000256" key="4">
    <source>
        <dbReference type="ARBA" id="ARBA00023136"/>
    </source>
</evidence>
<feature type="transmembrane region" description="Helical" evidence="6">
    <location>
        <begin position="300"/>
        <end position="322"/>
    </location>
</feature>
<dbReference type="KEGG" id="apln:108743354"/>
<feature type="transmembrane region" description="Helical" evidence="6">
    <location>
        <begin position="242"/>
        <end position="263"/>
    </location>
</feature>
<dbReference type="Proteomes" id="UP000192223">
    <property type="component" value="Unplaced"/>
</dbReference>
<protein>
    <submittedName>
        <fullName evidence="8">Protein lifeguard 3-like isoform X1</fullName>
    </submittedName>
</protein>
<sequence length="385" mass="43673">MNGKQTFSQKESDQESKYDEENRGDLKPDKHCYDFEDFENISVASETDSQENREELHTNSQQNTIHLLTFTKDYKKNIGLQRQASTNLYNYFPLQSLINNNKLSSDSLQLKYQRDTVGNVESCAVIEEKRLLNKYNKMPKDLTFRQRLKVYVEPLVRWETTEDSFQPVDTRHAFMRQVFLFLFILYCVTVGGIAIFAFVSPIAQYFRDHRTLSIILISTMLGLYVILPFVPGCCVPWLPTKYPANIMLLVLYMFLGIIGFGVLAAFYPYIVITAAGLLLAMVAFVRVCSIPTGCDISSNLFMFIAAVCTLLLAVTACLIVYIVTGLLLLYIIYCGIGIAVWIAAMVHVLRIVMSDPMCLVCPEDEVPAAIYIYTCFGGMCGCRND</sequence>
<keyword evidence="3 6" id="KW-1133">Transmembrane helix</keyword>
<dbReference type="AlphaFoldDB" id="A0A1W4XNQ7"/>
<evidence type="ECO:0000313" key="8">
    <source>
        <dbReference type="RefSeq" id="XP_018334402.1"/>
    </source>
</evidence>
<accession>A0A1W4XNQ7</accession>
<feature type="transmembrane region" description="Helical" evidence="6">
    <location>
        <begin position="178"/>
        <end position="199"/>
    </location>
</feature>
<reference evidence="8" key="1">
    <citation type="submission" date="2025-08" db="UniProtKB">
        <authorList>
            <consortium name="RefSeq"/>
        </authorList>
    </citation>
    <scope>IDENTIFICATION</scope>
    <source>
        <tissue evidence="8">Entire body</tissue>
    </source>
</reference>
<feature type="transmembrane region" description="Helical" evidence="6">
    <location>
        <begin position="211"/>
        <end position="230"/>
    </location>
</feature>
<dbReference type="PANTHER" id="PTHR23291:SF47">
    <property type="entry name" value="TRANSMEMBRANE BAX INHIBITOR MOTIF CONTAINING 7"/>
    <property type="match status" value="1"/>
</dbReference>
<keyword evidence="4 6" id="KW-0472">Membrane</keyword>
<feature type="region of interest" description="Disordered" evidence="5">
    <location>
        <begin position="1"/>
        <end position="32"/>
    </location>
</feature>
<proteinExistence type="predicted"/>
<feature type="transmembrane region" description="Helical" evidence="6">
    <location>
        <begin position="328"/>
        <end position="349"/>
    </location>
</feature>
<dbReference type="PANTHER" id="PTHR23291">
    <property type="entry name" value="BAX INHIBITOR-RELATED"/>
    <property type="match status" value="1"/>
</dbReference>
<dbReference type="GO" id="GO:0016020">
    <property type="term" value="C:membrane"/>
    <property type="evidence" value="ECO:0007669"/>
    <property type="project" value="UniProtKB-SubCell"/>
</dbReference>
<feature type="compositionally biased region" description="Basic and acidic residues" evidence="5">
    <location>
        <begin position="10"/>
        <end position="32"/>
    </location>
</feature>
<name>A0A1W4XNQ7_AGRPL</name>
<dbReference type="InParanoid" id="A0A1W4XNQ7"/>
<organism evidence="7 8">
    <name type="scientific">Agrilus planipennis</name>
    <name type="common">Emerald ash borer</name>
    <name type="synonym">Agrilus marcopoli</name>
    <dbReference type="NCBI Taxonomy" id="224129"/>
    <lineage>
        <taxon>Eukaryota</taxon>
        <taxon>Metazoa</taxon>
        <taxon>Ecdysozoa</taxon>
        <taxon>Arthropoda</taxon>
        <taxon>Hexapoda</taxon>
        <taxon>Insecta</taxon>
        <taxon>Pterygota</taxon>
        <taxon>Neoptera</taxon>
        <taxon>Endopterygota</taxon>
        <taxon>Coleoptera</taxon>
        <taxon>Polyphaga</taxon>
        <taxon>Elateriformia</taxon>
        <taxon>Buprestoidea</taxon>
        <taxon>Buprestidae</taxon>
        <taxon>Agrilinae</taxon>
        <taxon>Agrilus</taxon>
    </lineage>
</organism>
<evidence type="ECO:0000256" key="3">
    <source>
        <dbReference type="ARBA" id="ARBA00022989"/>
    </source>
</evidence>
<keyword evidence="2 6" id="KW-0812">Transmembrane</keyword>
<comment type="subcellular location">
    <subcellularLocation>
        <location evidence="1">Membrane</location>
        <topology evidence="1">Multi-pass membrane protein</topology>
    </subcellularLocation>
</comment>
<dbReference type="GeneID" id="108743354"/>
<gene>
    <name evidence="8" type="primary">LOC108743354</name>
</gene>
<keyword evidence="7" id="KW-1185">Reference proteome</keyword>
<evidence type="ECO:0000256" key="6">
    <source>
        <dbReference type="SAM" id="Phobius"/>
    </source>
</evidence>
<dbReference type="InterPro" id="IPR006214">
    <property type="entry name" value="Bax_inhibitor_1-related"/>
</dbReference>
<dbReference type="RefSeq" id="XP_018334402.1">
    <property type="nucleotide sequence ID" value="XM_018478900.2"/>
</dbReference>
<feature type="transmembrane region" description="Helical" evidence="6">
    <location>
        <begin position="269"/>
        <end position="288"/>
    </location>
</feature>
<evidence type="ECO:0000256" key="5">
    <source>
        <dbReference type="SAM" id="MobiDB-lite"/>
    </source>
</evidence>
<evidence type="ECO:0000256" key="1">
    <source>
        <dbReference type="ARBA" id="ARBA00004141"/>
    </source>
</evidence>
<evidence type="ECO:0000313" key="7">
    <source>
        <dbReference type="Proteomes" id="UP000192223"/>
    </source>
</evidence>